<name>A0A0V0JBM9_SCHSO</name>
<dbReference type="EMBL" id="GEEE01019191">
    <property type="protein sequence ID" value="JAP44034.1"/>
    <property type="molecule type" value="Transcribed_RNA"/>
</dbReference>
<proteinExistence type="inferred from homology"/>
<dbReference type="EMBL" id="GEEE01018167">
    <property type="protein sequence ID" value="JAP45058.1"/>
    <property type="molecule type" value="Transcribed_RNA"/>
</dbReference>
<keyword evidence="2" id="KW-0132">Cell division</keyword>
<dbReference type="SUPFAM" id="SSF52540">
    <property type="entry name" value="P-loop containing nucleoside triphosphate hydrolases"/>
    <property type="match status" value="1"/>
</dbReference>
<dbReference type="EMBL" id="GEEE01016771">
    <property type="protein sequence ID" value="JAP46454.1"/>
    <property type="molecule type" value="Transcribed_RNA"/>
</dbReference>
<dbReference type="InterPro" id="IPR030379">
    <property type="entry name" value="G_SEPTIN_dom"/>
</dbReference>
<dbReference type="CDD" id="cd01850">
    <property type="entry name" value="CDC_Septin"/>
    <property type="match status" value="1"/>
</dbReference>
<evidence type="ECO:0000259" key="9">
    <source>
        <dbReference type="PROSITE" id="PS51719"/>
    </source>
</evidence>
<feature type="domain" description="Septin-type G" evidence="9">
    <location>
        <begin position="78"/>
        <end position="356"/>
    </location>
</feature>
<dbReference type="EMBL" id="GEEE01012749">
    <property type="protein sequence ID" value="JAP50476.1"/>
    <property type="molecule type" value="Transcribed_RNA"/>
</dbReference>
<dbReference type="PIRSF" id="PIRSF006698">
    <property type="entry name" value="Septin"/>
    <property type="match status" value="1"/>
</dbReference>
<evidence type="ECO:0000256" key="2">
    <source>
        <dbReference type="ARBA" id="ARBA00022618"/>
    </source>
</evidence>
<dbReference type="InterPro" id="IPR016491">
    <property type="entry name" value="Septin"/>
</dbReference>
<keyword evidence="4 8" id="KW-0175">Coiled coil</keyword>
<reference evidence="10" key="1">
    <citation type="submission" date="2016-01" db="EMBL/GenBank/DDBJ databases">
        <title>Reference transcriptome for the parasite Schistocephalus solidus: insights into the molecular evolution of parasitism.</title>
        <authorList>
            <person name="Hebert F.O."/>
            <person name="Grambauer S."/>
            <person name="Barber I."/>
            <person name="Landry C.R."/>
            <person name="Aubin-Horth N."/>
        </authorList>
    </citation>
    <scope>NUCLEOTIDE SEQUENCE</scope>
</reference>
<evidence type="ECO:0000256" key="7">
    <source>
        <dbReference type="RuleBase" id="RU004560"/>
    </source>
</evidence>
<evidence type="ECO:0000256" key="8">
    <source>
        <dbReference type="SAM" id="Coils"/>
    </source>
</evidence>
<evidence type="ECO:0000256" key="4">
    <source>
        <dbReference type="ARBA" id="ARBA00023054"/>
    </source>
</evidence>
<evidence type="ECO:0000256" key="1">
    <source>
        <dbReference type="ARBA" id="ARBA00004626"/>
    </source>
</evidence>
<sequence>MHTTQTRRVPYISKDGTPHYDGIKSVARDLVSGKDAKYDQENIPNGAELVNGSTPVIPDSYVGYSNIPNQIFRRAVRKGFEFNLMVVGETGLGKSTFINSLFLTDIYNVENPGPSFKAKHTVEVRSSSVLLKENGVSLKLTVIDTPGFGDSVNNSECWQPILNFIDARFDEYLAAEGRVSRNSVSIPDKRVHACLYFIAPTGHHLKNIDAECLRRIQDKVNVIPIIGKADCMTLEECKEFKKNLLADFQHHKIKIYDFPDSEQNFENSNDEEGSRLRRLRDRMPFAVVGANTYITNSAGVKVRARTYPWGTVEVDNVEHNDFSILRYFLIRLQMQHLRELTHRVHYENYRSAKLSCIASESQFQTVDGKDPMMCMEAEKKEHEAKMRKMEAEMEAVFAQKVAEKNQKMKEFEADLAHRADQMREQLRAEENQFAAERRTFEAERSAWEEAWREWDIGADLSGSSGLSLGLGERVLNEVIKERGKTEKKRKGLF</sequence>
<evidence type="ECO:0000256" key="5">
    <source>
        <dbReference type="ARBA" id="ARBA00023134"/>
    </source>
</evidence>
<dbReference type="Gene3D" id="3.40.50.300">
    <property type="entry name" value="P-loop containing nucleotide triphosphate hydrolases"/>
    <property type="match status" value="1"/>
</dbReference>
<dbReference type="GO" id="GO:0032154">
    <property type="term" value="C:cleavage furrow"/>
    <property type="evidence" value="ECO:0007669"/>
    <property type="project" value="UniProtKB-SubCell"/>
</dbReference>
<organism evidence="10">
    <name type="scientific">Schistocephalus solidus</name>
    <name type="common">Tapeworm</name>
    <dbReference type="NCBI Taxonomy" id="70667"/>
    <lineage>
        <taxon>Eukaryota</taxon>
        <taxon>Metazoa</taxon>
        <taxon>Spiralia</taxon>
        <taxon>Lophotrochozoa</taxon>
        <taxon>Platyhelminthes</taxon>
        <taxon>Cestoda</taxon>
        <taxon>Eucestoda</taxon>
        <taxon>Diphyllobothriidea</taxon>
        <taxon>Diphyllobothriidae</taxon>
        <taxon>Schistocephalus</taxon>
    </lineage>
</organism>
<keyword evidence="5 7" id="KW-0342">GTP-binding</keyword>
<protein>
    <recommendedName>
        <fullName evidence="9">Septin-type G domain-containing protein</fullName>
    </recommendedName>
</protein>
<gene>
    <name evidence="10" type="ORF">TR107111</name>
</gene>
<dbReference type="PANTHER" id="PTHR18884">
    <property type="entry name" value="SEPTIN"/>
    <property type="match status" value="1"/>
</dbReference>
<dbReference type="Pfam" id="PF00735">
    <property type="entry name" value="Septin"/>
    <property type="match status" value="1"/>
</dbReference>
<accession>A0A0V0JBM9</accession>
<dbReference type="GO" id="GO:0005856">
    <property type="term" value="C:cytoskeleton"/>
    <property type="evidence" value="ECO:0007669"/>
    <property type="project" value="UniProtKB-ARBA"/>
</dbReference>
<comment type="subcellular location">
    <subcellularLocation>
        <location evidence="1">Cleavage furrow</location>
    </subcellularLocation>
</comment>
<evidence type="ECO:0000313" key="10">
    <source>
        <dbReference type="EMBL" id="JAP62990.1"/>
    </source>
</evidence>
<keyword evidence="3 7" id="KW-0547">Nucleotide-binding</keyword>
<dbReference type="EMBL" id="GEEE01000235">
    <property type="protein sequence ID" value="JAP62990.1"/>
    <property type="molecule type" value="Transcribed_RNA"/>
</dbReference>
<comment type="similarity">
    <text evidence="7">Belongs to the TRAFAC class TrmE-Era-EngA-EngB-Septin-like GTPase superfamily. Septin GTPase family.</text>
</comment>
<keyword evidence="6" id="KW-0131">Cell cycle</keyword>
<evidence type="ECO:0000256" key="6">
    <source>
        <dbReference type="ARBA" id="ARBA00023306"/>
    </source>
</evidence>
<dbReference type="InterPro" id="IPR027417">
    <property type="entry name" value="P-loop_NTPase"/>
</dbReference>
<dbReference type="GO" id="GO:0051301">
    <property type="term" value="P:cell division"/>
    <property type="evidence" value="ECO:0007669"/>
    <property type="project" value="UniProtKB-KW"/>
</dbReference>
<dbReference type="PROSITE" id="PS51719">
    <property type="entry name" value="G_SEPTIN"/>
    <property type="match status" value="1"/>
</dbReference>
<feature type="coiled-coil region" evidence="8">
    <location>
        <begin position="372"/>
        <end position="443"/>
    </location>
</feature>
<dbReference type="GO" id="GO:0005525">
    <property type="term" value="F:GTP binding"/>
    <property type="evidence" value="ECO:0007669"/>
    <property type="project" value="UniProtKB-KW"/>
</dbReference>
<evidence type="ECO:0000256" key="3">
    <source>
        <dbReference type="ARBA" id="ARBA00022741"/>
    </source>
</evidence>
<dbReference type="AlphaFoldDB" id="A0A0V0JBM9"/>
<dbReference type="FunFam" id="3.40.50.300:FF:000162">
    <property type="entry name" value="septin-7 isoform X1"/>
    <property type="match status" value="1"/>
</dbReference>